<evidence type="ECO:0000313" key="2">
    <source>
        <dbReference type="Proteomes" id="UP000215914"/>
    </source>
</evidence>
<name>A0A9K3NYG1_HELAN</name>
<evidence type="ECO:0000313" key="1">
    <source>
        <dbReference type="EMBL" id="KAF5816068.1"/>
    </source>
</evidence>
<dbReference type="AlphaFoldDB" id="A0A9K3NYG1"/>
<accession>A0A9K3NYG1</accession>
<organism evidence="1 2">
    <name type="scientific">Helianthus annuus</name>
    <name type="common">Common sunflower</name>
    <dbReference type="NCBI Taxonomy" id="4232"/>
    <lineage>
        <taxon>Eukaryota</taxon>
        <taxon>Viridiplantae</taxon>
        <taxon>Streptophyta</taxon>
        <taxon>Embryophyta</taxon>
        <taxon>Tracheophyta</taxon>
        <taxon>Spermatophyta</taxon>
        <taxon>Magnoliopsida</taxon>
        <taxon>eudicotyledons</taxon>
        <taxon>Gunneridae</taxon>
        <taxon>Pentapetalae</taxon>
        <taxon>asterids</taxon>
        <taxon>campanulids</taxon>
        <taxon>Asterales</taxon>
        <taxon>Asteraceae</taxon>
        <taxon>Asteroideae</taxon>
        <taxon>Heliantheae alliance</taxon>
        <taxon>Heliantheae</taxon>
        <taxon>Helianthus</taxon>
    </lineage>
</organism>
<gene>
    <name evidence="1" type="ORF">HanXRQr2_Chr03g0130281</name>
</gene>
<dbReference type="Proteomes" id="UP000215914">
    <property type="component" value="Unassembled WGS sequence"/>
</dbReference>
<protein>
    <submittedName>
        <fullName evidence="1">Uncharacterized protein</fullName>
    </submittedName>
</protein>
<reference evidence="1" key="2">
    <citation type="submission" date="2020-06" db="EMBL/GenBank/DDBJ databases">
        <title>Helianthus annuus Genome sequencing and assembly Release 2.</title>
        <authorList>
            <person name="Gouzy J."/>
            <person name="Langlade N."/>
            <person name="Munos S."/>
        </authorList>
    </citation>
    <scope>NUCLEOTIDE SEQUENCE</scope>
    <source>
        <tissue evidence="1">Leaves</tissue>
    </source>
</reference>
<sequence>MIQLMRALNRRCFPSLFGEILQFNANGSTTNITLNFGWTSTTRKSVGSDQRYSIRVSQGGRKWHVLVRFLSVTPLLESKRRSDQLRPTWPRI</sequence>
<comment type="caution">
    <text evidence="1">The sequence shown here is derived from an EMBL/GenBank/DDBJ whole genome shotgun (WGS) entry which is preliminary data.</text>
</comment>
<reference evidence="1" key="1">
    <citation type="journal article" date="2017" name="Nature">
        <title>The sunflower genome provides insights into oil metabolism, flowering and Asterid evolution.</title>
        <authorList>
            <person name="Badouin H."/>
            <person name="Gouzy J."/>
            <person name="Grassa C.J."/>
            <person name="Murat F."/>
            <person name="Staton S.E."/>
            <person name="Cottret L."/>
            <person name="Lelandais-Briere C."/>
            <person name="Owens G.L."/>
            <person name="Carrere S."/>
            <person name="Mayjonade B."/>
            <person name="Legrand L."/>
            <person name="Gill N."/>
            <person name="Kane N.C."/>
            <person name="Bowers J.E."/>
            <person name="Hubner S."/>
            <person name="Bellec A."/>
            <person name="Berard A."/>
            <person name="Berges H."/>
            <person name="Blanchet N."/>
            <person name="Boniface M.C."/>
            <person name="Brunel D."/>
            <person name="Catrice O."/>
            <person name="Chaidir N."/>
            <person name="Claudel C."/>
            <person name="Donnadieu C."/>
            <person name="Faraut T."/>
            <person name="Fievet G."/>
            <person name="Helmstetter N."/>
            <person name="King M."/>
            <person name="Knapp S.J."/>
            <person name="Lai Z."/>
            <person name="Le Paslier M.C."/>
            <person name="Lippi Y."/>
            <person name="Lorenzon L."/>
            <person name="Mandel J.R."/>
            <person name="Marage G."/>
            <person name="Marchand G."/>
            <person name="Marquand E."/>
            <person name="Bret-Mestries E."/>
            <person name="Morien E."/>
            <person name="Nambeesan S."/>
            <person name="Nguyen T."/>
            <person name="Pegot-Espagnet P."/>
            <person name="Pouilly N."/>
            <person name="Raftis F."/>
            <person name="Sallet E."/>
            <person name="Schiex T."/>
            <person name="Thomas J."/>
            <person name="Vandecasteele C."/>
            <person name="Vares D."/>
            <person name="Vear F."/>
            <person name="Vautrin S."/>
            <person name="Crespi M."/>
            <person name="Mangin B."/>
            <person name="Burke J.M."/>
            <person name="Salse J."/>
            <person name="Munos S."/>
            <person name="Vincourt P."/>
            <person name="Rieseberg L.H."/>
            <person name="Langlade N.B."/>
        </authorList>
    </citation>
    <scope>NUCLEOTIDE SEQUENCE</scope>
    <source>
        <tissue evidence="1">Leaves</tissue>
    </source>
</reference>
<dbReference type="EMBL" id="MNCJ02000318">
    <property type="protein sequence ID" value="KAF5816068.1"/>
    <property type="molecule type" value="Genomic_DNA"/>
</dbReference>
<proteinExistence type="predicted"/>
<dbReference type="Gramene" id="mRNA:HanXRQr2_Chr03g0130281">
    <property type="protein sequence ID" value="mRNA:HanXRQr2_Chr03g0130281"/>
    <property type="gene ID" value="HanXRQr2_Chr03g0130281"/>
</dbReference>
<keyword evidence="2" id="KW-1185">Reference proteome</keyword>